<dbReference type="InterPro" id="IPR028098">
    <property type="entry name" value="Glyco_trans_4-like_N"/>
</dbReference>
<dbReference type="Gene3D" id="3.40.50.2000">
    <property type="entry name" value="Glycogen Phosphorylase B"/>
    <property type="match status" value="2"/>
</dbReference>
<dbReference type="AlphaFoldDB" id="E3I0Z1"/>
<feature type="domain" description="Glycosyltransferase subfamily 4-like N-terminal" evidence="5">
    <location>
        <begin position="64"/>
        <end position="208"/>
    </location>
</feature>
<dbReference type="SUPFAM" id="SSF53756">
    <property type="entry name" value="UDP-Glycosyltransferase/glycogen phosphorylase"/>
    <property type="match status" value="1"/>
</dbReference>
<protein>
    <submittedName>
        <fullName evidence="6">Glycosyl transferase group 1</fullName>
    </submittedName>
</protein>
<keyword evidence="7" id="KW-1185">Reference proteome</keyword>
<accession>E3I0Z1</accession>
<dbReference type="STRING" id="648757.Rvan_3112"/>
<dbReference type="OrthoDB" id="185319at2"/>
<feature type="region of interest" description="Disordered" evidence="3">
    <location>
        <begin position="1"/>
        <end position="24"/>
    </location>
</feature>
<dbReference type="RefSeq" id="WP_013420681.1">
    <property type="nucleotide sequence ID" value="NC_014664.1"/>
</dbReference>
<evidence type="ECO:0000313" key="6">
    <source>
        <dbReference type="EMBL" id="ADP72314.1"/>
    </source>
</evidence>
<evidence type="ECO:0000259" key="5">
    <source>
        <dbReference type="Pfam" id="PF13579"/>
    </source>
</evidence>
<evidence type="ECO:0000256" key="3">
    <source>
        <dbReference type="SAM" id="MobiDB-lite"/>
    </source>
</evidence>
<evidence type="ECO:0000259" key="4">
    <source>
        <dbReference type="Pfam" id="PF13524"/>
    </source>
</evidence>
<sequence>MESLDQTKPFSRRDAVETHAAGTDAVSSCAPESISRENTAGKTILFVQYTDPALYPPLERAAWMLAAAGWRVRFIGIAAENSALTLAPRPGISCRLLRHRSDPVSRLLSYVRFAAACIGEARRLRPDVVYCSDFRSFPIGLALASTTRVKTVLHEHDSPIVGGGLAASALLKARSAFARRATLCVIPQDERAARFRSATGAARVVVANNCPSLAELVEPAPKPEDALALWYHGSISPDQFPETLIEAMRLLPSDVRLDFAGYETIGNCGYVDRFLGLADAAGLAARVRYLGAFPERAKLLERASEAHIGLALLARAFREPIAGASNKPFDYLACGLPLLTNDTAEWDAFFGNAGVSLGCDPSRPEDIARAVTWYRNNPGERRAMAERGRQKIRDVWNYETQFAKVIEALNA</sequence>
<dbReference type="eggNOG" id="COG0438">
    <property type="taxonomic scope" value="Bacteria"/>
</dbReference>
<dbReference type="InterPro" id="IPR055259">
    <property type="entry name" value="YkvP/CgeB_Glyco_trans-like"/>
</dbReference>
<dbReference type="Proteomes" id="UP000001399">
    <property type="component" value="Chromosome"/>
</dbReference>
<keyword evidence="2 6" id="KW-0808">Transferase</keyword>
<gene>
    <name evidence="6" type="ordered locus">Rvan_3112</name>
</gene>
<feature type="domain" description="Spore protein YkvP/CgeB glycosyl transferase-like" evidence="4">
    <location>
        <begin position="245"/>
        <end position="405"/>
    </location>
</feature>
<dbReference type="PANTHER" id="PTHR12526">
    <property type="entry name" value="GLYCOSYLTRANSFERASE"/>
    <property type="match status" value="1"/>
</dbReference>
<dbReference type="HOGENOM" id="CLU_697934_0_0_5"/>
<dbReference type="EMBL" id="CP002292">
    <property type="protein sequence ID" value="ADP72314.1"/>
    <property type="molecule type" value="Genomic_DNA"/>
</dbReference>
<dbReference type="Pfam" id="PF13579">
    <property type="entry name" value="Glyco_trans_4_4"/>
    <property type="match status" value="1"/>
</dbReference>
<evidence type="ECO:0000256" key="2">
    <source>
        <dbReference type="ARBA" id="ARBA00022679"/>
    </source>
</evidence>
<keyword evidence="1" id="KW-0328">Glycosyltransferase</keyword>
<dbReference type="Pfam" id="PF13524">
    <property type="entry name" value="Glyco_trans_1_2"/>
    <property type="match status" value="1"/>
</dbReference>
<organism evidence="6 7">
    <name type="scientific">Rhodomicrobium vannielii (strain ATCC 17100 / DSM 162 / LMG 4299 / NCIMB 10020 / ATH 3.1.1)</name>
    <dbReference type="NCBI Taxonomy" id="648757"/>
    <lineage>
        <taxon>Bacteria</taxon>
        <taxon>Pseudomonadati</taxon>
        <taxon>Pseudomonadota</taxon>
        <taxon>Alphaproteobacteria</taxon>
        <taxon>Hyphomicrobiales</taxon>
        <taxon>Hyphomicrobiaceae</taxon>
        <taxon>Rhodomicrobium</taxon>
    </lineage>
</organism>
<proteinExistence type="predicted"/>
<reference evidence="7" key="1">
    <citation type="journal article" date="2011" name="J. Bacteriol.">
        <title>Genome sequences of eight morphologically diverse alphaproteobacteria.</title>
        <authorList>
            <consortium name="US DOE Joint Genome Institute"/>
            <person name="Brown P.J."/>
            <person name="Kysela D.T."/>
            <person name="Buechlein A."/>
            <person name="Hemmerich C."/>
            <person name="Brun Y.V."/>
        </authorList>
    </citation>
    <scope>NUCLEOTIDE SEQUENCE [LARGE SCALE GENOMIC DNA]</scope>
    <source>
        <strain evidence="7">ATCC 17100 / ATH 3.1.1 / DSM 162 / LMG 4299</strain>
    </source>
</reference>
<evidence type="ECO:0000256" key="1">
    <source>
        <dbReference type="ARBA" id="ARBA00022676"/>
    </source>
</evidence>
<dbReference type="eggNOG" id="COG0707">
    <property type="taxonomic scope" value="Bacteria"/>
</dbReference>
<dbReference type="CAZy" id="GT4">
    <property type="family name" value="Glycosyltransferase Family 4"/>
</dbReference>
<dbReference type="PANTHER" id="PTHR12526:SF510">
    <property type="entry name" value="D-INOSITOL 3-PHOSPHATE GLYCOSYLTRANSFERASE"/>
    <property type="match status" value="1"/>
</dbReference>
<name>E3I0Z1_RHOVT</name>
<dbReference type="GO" id="GO:0016757">
    <property type="term" value="F:glycosyltransferase activity"/>
    <property type="evidence" value="ECO:0007669"/>
    <property type="project" value="UniProtKB-KW"/>
</dbReference>
<dbReference type="KEGG" id="rva:Rvan_3112"/>
<evidence type="ECO:0000313" key="7">
    <source>
        <dbReference type="Proteomes" id="UP000001399"/>
    </source>
</evidence>